<dbReference type="PANTHER" id="PTHR30047:SF7">
    <property type="entry name" value="HIGH-AFFINITY CHOLINE TRANSPORT PROTEIN"/>
    <property type="match status" value="1"/>
</dbReference>
<accession>A0A4R7J7I7</accession>
<gene>
    <name evidence="10" type="ORF">CLV29_0291</name>
</gene>
<evidence type="ECO:0000256" key="1">
    <source>
        <dbReference type="ARBA" id="ARBA00004651"/>
    </source>
</evidence>
<sequence length="542" mass="57477">MTRLFKGVDPVVFLGSAVIIAVFVVWGLVRPEGLGAVMATAMTWVNANFSWVFVLVATATLIFCLVLVLHPWGRIKLGPDDSKPEFRTFSWVSMMFAAGLGAGLLFYGVYEPVYHWANPPHGEAVPQSTDAALVGLRYTYFHWGFNGWAMYALLGGAMAYFAYRKGLPVLVSSVFTPLLGPNASKTVLGRIIDGLSIVATLFGTATALGLNGLQLNGGLNYLFGVPIQNGIAVVIILVVTTLFVISATTGVEKGINFLANLGAGATIALFIFFLVAGGSTVLVLSQGIQSIGEYVLQVIPMSMEMGIGDETWMAGWTIFYWAWWISWAPFVGMFVARISRGRTIREFIIGVVAAPTGFGFIWFAVVGSVGINLQVTGRSDILGVLDDPQVSLFQALDALPLPMISTAVCIVLIALFFISGADAASVVMATMASKGSIEPSRVVTVVLGLLMGGIACAMLLVGGLEALQQAAILGSVPFTFVMVGVAWCWVKALRDETRGGGGLNRVEPATQDKREPGSEKSAEPARTVGRAVTDPPATAGEA</sequence>
<evidence type="ECO:0000256" key="6">
    <source>
        <dbReference type="ARBA" id="ARBA00022989"/>
    </source>
</evidence>
<feature type="transmembrane region" description="Helical" evidence="9">
    <location>
        <begin position="257"/>
        <end position="276"/>
    </location>
</feature>
<keyword evidence="4" id="KW-1003">Cell membrane</keyword>
<dbReference type="NCBIfam" id="TIGR00842">
    <property type="entry name" value="bcct"/>
    <property type="match status" value="1"/>
</dbReference>
<feature type="compositionally biased region" description="Basic and acidic residues" evidence="8">
    <location>
        <begin position="510"/>
        <end position="523"/>
    </location>
</feature>
<dbReference type="OrthoDB" id="9775735at2"/>
<feature type="transmembrane region" description="Helical" evidence="9">
    <location>
        <begin position="442"/>
        <end position="464"/>
    </location>
</feature>
<keyword evidence="5 9" id="KW-0812">Transmembrane</keyword>
<feature type="transmembrane region" description="Helical" evidence="9">
    <location>
        <begin position="143"/>
        <end position="163"/>
    </location>
</feature>
<comment type="similarity">
    <text evidence="2">Belongs to the BCCT transporter (TC 2.A.15) family.</text>
</comment>
<keyword evidence="7 9" id="KW-0472">Membrane</keyword>
<dbReference type="PANTHER" id="PTHR30047">
    <property type="entry name" value="HIGH-AFFINITY CHOLINE TRANSPORT PROTEIN-RELATED"/>
    <property type="match status" value="1"/>
</dbReference>
<dbReference type="InterPro" id="IPR000060">
    <property type="entry name" value="BCCT_transptr"/>
</dbReference>
<feature type="transmembrane region" description="Helical" evidence="9">
    <location>
        <begin position="89"/>
        <end position="110"/>
    </location>
</feature>
<feature type="transmembrane region" description="Helical" evidence="9">
    <location>
        <begin position="403"/>
        <end position="430"/>
    </location>
</feature>
<dbReference type="Pfam" id="PF02028">
    <property type="entry name" value="BCCT"/>
    <property type="match status" value="1"/>
</dbReference>
<protein>
    <submittedName>
        <fullName evidence="10">Choline/carnitine/betaine transport</fullName>
    </submittedName>
</protein>
<dbReference type="AlphaFoldDB" id="A0A4R7J7I7"/>
<evidence type="ECO:0000256" key="5">
    <source>
        <dbReference type="ARBA" id="ARBA00022692"/>
    </source>
</evidence>
<feature type="transmembrane region" description="Helical" evidence="9">
    <location>
        <begin position="347"/>
        <end position="371"/>
    </location>
</feature>
<feature type="transmembrane region" description="Helical" evidence="9">
    <location>
        <begin position="313"/>
        <end position="335"/>
    </location>
</feature>
<dbReference type="GO" id="GO:0005886">
    <property type="term" value="C:plasma membrane"/>
    <property type="evidence" value="ECO:0007669"/>
    <property type="project" value="UniProtKB-SubCell"/>
</dbReference>
<evidence type="ECO:0000256" key="4">
    <source>
        <dbReference type="ARBA" id="ARBA00022475"/>
    </source>
</evidence>
<evidence type="ECO:0000256" key="2">
    <source>
        <dbReference type="ARBA" id="ARBA00005658"/>
    </source>
</evidence>
<evidence type="ECO:0000256" key="3">
    <source>
        <dbReference type="ARBA" id="ARBA00022448"/>
    </source>
</evidence>
<keyword evidence="11" id="KW-1185">Reference proteome</keyword>
<feature type="transmembrane region" description="Helical" evidence="9">
    <location>
        <begin position="191"/>
        <end position="210"/>
    </location>
</feature>
<feature type="transmembrane region" description="Helical" evidence="9">
    <location>
        <begin position="470"/>
        <end position="490"/>
    </location>
</feature>
<evidence type="ECO:0000256" key="9">
    <source>
        <dbReference type="SAM" id="Phobius"/>
    </source>
</evidence>
<organism evidence="10 11">
    <name type="scientific">Naumannella halotolerans</name>
    <dbReference type="NCBI Taxonomy" id="993414"/>
    <lineage>
        <taxon>Bacteria</taxon>
        <taxon>Bacillati</taxon>
        <taxon>Actinomycetota</taxon>
        <taxon>Actinomycetes</taxon>
        <taxon>Propionibacteriales</taxon>
        <taxon>Propionibacteriaceae</taxon>
        <taxon>Naumannella</taxon>
    </lineage>
</organism>
<comment type="caution">
    <text evidence="10">The sequence shown here is derived from an EMBL/GenBank/DDBJ whole genome shotgun (WGS) entry which is preliminary data.</text>
</comment>
<dbReference type="GO" id="GO:0022857">
    <property type="term" value="F:transmembrane transporter activity"/>
    <property type="evidence" value="ECO:0007669"/>
    <property type="project" value="InterPro"/>
</dbReference>
<evidence type="ECO:0000313" key="10">
    <source>
        <dbReference type="EMBL" id="TDT32706.1"/>
    </source>
</evidence>
<keyword evidence="6 9" id="KW-1133">Transmembrane helix</keyword>
<dbReference type="EMBL" id="SOAW01000001">
    <property type="protein sequence ID" value="TDT32706.1"/>
    <property type="molecule type" value="Genomic_DNA"/>
</dbReference>
<proteinExistence type="inferred from homology"/>
<feature type="transmembrane region" description="Helical" evidence="9">
    <location>
        <begin position="12"/>
        <end position="29"/>
    </location>
</feature>
<evidence type="ECO:0000256" key="8">
    <source>
        <dbReference type="SAM" id="MobiDB-lite"/>
    </source>
</evidence>
<dbReference type="RefSeq" id="WP_133753313.1">
    <property type="nucleotide sequence ID" value="NZ_CP171129.1"/>
</dbReference>
<evidence type="ECO:0000256" key="7">
    <source>
        <dbReference type="ARBA" id="ARBA00023136"/>
    </source>
</evidence>
<dbReference type="InterPro" id="IPR018093">
    <property type="entry name" value="BCCT_CS"/>
</dbReference>
<feature type="transmembrane region" description="Helical" evidence="9">
    <location>
        <begin position="49"/>
        <end position="69"/>
    </location>
</feature>
<comment type="subcellular location">
    <subcellularLocation>
        <location evidence="1">Cell membrane</location>
        <topology evidence="1">Multi-pass membrane protein</topology>
    </subcellularLocation>
</comment>
<name>A0A4R7J7I7_9ACTN</name>
<dbReference type="PROSITE" id="PS01303">
    <property type="entry name" value="BCCT"/>
    <property type="match status" value="1"/>
</dbReference>
<dbReference type="Proteomes" id="UP000295371">
    <property type="component" value="Unassembled WGS sequence"/>
</dbReference>
<feature type="region of interest" description="Disordered" evidence="8">
    <location>
        <begin position="500"/>
        <end position="542"/>
    </location>
</feature>
<keyword evidence="3" id="KW-0813">Transport</keyword>
<feature type="transmembrane region" description="Helical" evidence="9">
    <location>
        <begin position="222"/>
        <end position="245"/>
    </location>
</feature>
<evidence type="ECO:0000313" key="11">
    <source>
        <dbReference type="Proteomes" id="UP000295371"/>
    </source>
</evidence>
<reference evidence="10 11" key="1">
    <citation type="submission" date="2019-03" db="EMBL/GenBank/DDBJ databases">
        <title>Genomic Encyclopedia of Archaeal and Bacterial Type Strains, Phase II (KMG-II): from individual species to whole genera.</title>
        <authorList>
            <person name="Goeker M."/>
        </authorList>
    </citation>
    <scope>NUCLEOTIDE SEQUENCE [LARGE SCALE GENOMIC DNA]</scope>
    <source>
        <strain evidence="10 11">DSM 24323</strain>
    </source>
</reference>